<protein>
    <submittedName>
        <fullName evidence="2">Uncharacterized protein</fullName>
    </submittedName>
</protein>
<evidence type="ECO:0000256" key="1">
    <source>
        <dbReference type="SAM" id="MobiDB-lite"/>
    </source>
</evidence>
<gene>
    <name evidence="2" type="ORF">E2C01_043707</name>
</gene>
<evidence type="ECO:0000313" key="2">
    <source>
        <dbReference type="EMBL" id="MPC49893.1"/>
    </source>
</evidence>
<name>A0A5B7FY12_PORTR</name>
<dbReference type="AlphaFoldDB" id="A0A5B7FY12"/>
<evidence type="ECO:0000313" key="3">
    <source>
        <dbReference type="Proteomes" id="UP000324222"/>
    </source>
</evidence>
<proteinExistence type="predicted"/>
<keyword evidence="3" id="KW-1185">Reference proteome</keyword>
<dbReference type="EMBL" id="VSRR010009163">
    <property type="protein sequence ID" value="MPC49893.1"/>
    <property type="molecule type" value="Genomic_DNA"/>
</dbReference>
<feature type="region of interest" description="Disordered" evidence="1">
    <location>
        <begin position="45"/>
        <end position="102"/>
    </location>
</feature>
<accession>A0A5B7FY12</accession>
<reference evidence="2 3" key="1">
    <citation type="submission" date="2019-05" db="EMBL/GenBank/DDBJ databases">
        <title>Another draft genome of Portunus trituberculatus and its Hox gene families provides insights of decapod evolution.</title>
        <authorList>
            <person name="Jeong J.-H."/>
            <person name="Song I."/>
            <person name="Kim S."/>
            <person name="Choi T."/>
            <person name="Kim D."/>
            <person name="Ryu S."/>
            <person name="Kim W."/>
        </authorList>
    </citation>
    <scope>NUCLEOTIDE SEQUENCE [LARGE SCALE GENOMIC DNA]</scope>
    <source>
        <tissue evidence="2">Muscle</tissue>
    </source>
</reference>
<organism evidence="2 3">
    <name type="scientific">Portunus trituberculatus</name>
    <name type="common">Swimming crab</name>
    <name type="synonym">Neptunus trituberculatus</name>
    <dbReference type="NCBI Taxonomy" id="210409"/>
    <lineage>
        <taxon>Eukaryota</taxon>
        <taxon>Metazoa</taxon>
        <taxon>Ecdysozoa</taxon>
        <taxon>Arthropoda</taxon>
        <taxon>Crustacea</taxon>
        <taxon>Multicrustacea</taxon>
        <taxon>Malacostraca</taxon>
        <taxon>Eumalacostraca</taxon>
        <taxon>Eucarida</taxon>
        <taxon>Decapoda</taxon>
        <taxon>Pleocyemata</taxon>
        <taxon>Brachyura</taxon>
        <taxon>Eubrachyura</taxon>
        <taxon>Portunoidea</taxon>
        <taxon>Portunidae</taxon>
        <taxon>Portuninae</taxon>
        <taxon>Portunus</taxon>
    </lineage>
</organism>
<sequence length="102" mass="10605">MSGPGCSVILPSLSLRAGPLTGKNIQLRRQENTLLPLNSDDSLKRIQSGSRSLSGHLPGQHLARGGPPAAQSVAREDAGGVGQEALLPGTRRVTELTPKCTT</sequence>
<comment type="caution">
    <text evidence="2">The sequence shown here is derived from an EMBL/GenBank/DDBJ whole genome shotgun (WGS) entry which is preliminary data.</text>
</comment>
<dbReference type="Proteomes" id="UP000324222">
    <property type="component" value="Unassembled WGS sequence"/>
</dbReference>